<evidence type="ECO:0000259" key="2">
    <source>
        <dbReference type="PROSITE" id="PS50181"/>
    </source>
</evidence>
<feature type="region of interest" description="Disordered" evidence="1">
    <location>
        <begin position="341"/>
        <end position="368"/>
    </location>
</feature>
<name>A0A8B7YAN9_ACAPL</name>
<sequence length="527" mass="59209">MANVRESCHCVRIQDLPEEILERIMSFLSPYNDCKNASLVSRKWHRLMQGVTKQRQQAFFHAARSGSLTWSHKEYSGNSLLARCMHSACFVDGIMYMFGGMIPATANTHSGTCFCDLQMLDLRDRTWTRLLATGQYPSPKAGASMVHHSGSLILYGGWAPPVPNPPHQPPIVFNDLHMYDITRNHWRAVVTSVSPPPLANHRASLLGDLMIIFGGSSGSRKKENDVWVFSLKSMTWNRMEIDGKKPPARDKHIQVELDDGHILIIAGLGNLDKELHDVWMLDISEIPWCWREIEVKDKAHAAPKMFCHAACKIDECVVFFSCSRTSSNSCRNLSSQMSTQFRHRQLRDHPSPASQSHHSTKLRGVETGSLKDLHPQVKRLCNKTNENSSQNSEMNDSNLLSVRDSSAHTSNDSIPVGCPCSPGCTCKTPVTFKLSPVECRIAPNNLGFSSPLPSSIYHGEQQYVLDISRAVNASQVRWLEIPDQNVEHIPEALYPSMCVGRAQVIRFGGFHLDNRCPRAINNQYYAY</sequence>
<feature type="domain" description="F-box" evidence="2">
    <location>
        <begin position="10"/>
        <end position="63"/>
    </location>
</feature>
<dbReference type="GeneID" id="110979095"/>
<dbReference type="GO" id="GO:0019005">
    <property type="term" value="C:SCF ubiquitin ligase complex"/>
    <property type="evidence" value="ECO:0007669"/>
    <property type="project" value="TreeGrafter"/>
</dbReference>
<dbReference type="Pfam" id="PF12937">
    <property type="entry name" value="F-box-like"/>
    <property type="match status" value="1"/>
</dbReference>
<dbReference type="InterPro" id="IPR001810">
    <property type="entry name" value="F-box_dom"/>
</dbReference>
<organism evidence="3 4">
    <name type="scientific">Acanthaster planci</name>
    <name type="common">Crown-of-thorns starfish</name>
    <dbReference type="NCBI Taxonomy" id="133434"/>
    <lineage>
        <taxon>Eukaryota</taxon>
        <taxon>Metazoa</taxon>
        <taxon>Echinodermata</taxon>
        <taxon>Eleutherozoa</taxon>
        <taxon>Asterozoa</taxon>
        <taxon>Asteroidea</taxon>
        <taxon>Valvatacea</taxon>
        <taxon>Valvatida</taxon>
        <taxon>Acanthasteridae</taxon>
        <taxon>Acanthaster</taxon>
    </lineage>
</organism>
<dbReference type="SUPFAM" id="SSF117281">
    <property type="entry name" value="Kelch motif"/>
    <property type="match status" value="1"/>
</dbReference>
<dbReference type="AlphaFoldDB" id="A0A8B7YAN9"/>
<dbReference type="Proteomes" id="UP000694845">
    <property type="component" value="Unplaced"/>
</dbReference>
<dbReference type="Pfam" id="PF13415">
    <property type="entry name" value="Beta-prop_FBX42"/>
    <property type="match status" value="1"/>
</dbReference>
<dbReference type="PANTHER" id="PTHR46432">
    <property type="entry name" value="F-BOX ONLY PROTEIN 42"/>
    <property type="match status" value="1"/>
</dbReference>
<dbReference type="InterPro" id="IPR036047">
    <property type="entry name" value="F-box-like_dom_sf"/>
</dbReference>
<evidence type="ECO:0000313" key="3">
    <source>
        <dbReference type="Proteomes" id="UP000694845"/>
    </source>
</evidence>
<dbReference type="InterPro" id="IPR015915">
    <property type="entry name" value="Kelch-typ_b-propeller"/>
</dbReference>
<evidence type="ECO:0000313" key="4">
    <source>
        <dbReference type="RefSeq" id="XP_022090314.1"/>
    </source>
</evidence>
<protein>
    <submittedName>
        <fullName evidence="4">F-box only protein 42-like isoform X1</fullName>
    </submittedName>
</protein>
<dbReference type="Gene3D" id="1.20.1280.50">
    <property type="match status" value="1"/>
</dbReference>
<accession>A0A8B7YAN9</accession>
<keyword evidence="3" id="KW-1185">Reference proteome</keyword>
<proteinExistence type="predicted"/>
<gene>
    <name evidence="4" type="primary">LOC110979095</name>
</gene>
<dbReference type="PANTHER" id="PTHR46432:SF1">
    <property type="entry name" value="F-BOX ONLY PROTEIN 42"/>
    <property type="match status" value="1"/>
</dbReference>
<evidence type="ECO:0000256" key="1">
    <source>
        <dbReference type="SAM" id="MobiDB-lite"/>
    </source>
</evidence>
<dbReference type="RefSeq" id="XP_022090314.1">
    <property type="nucleotide sequence ID" value="XM_022234622.1"/>
</dbReference>
<dbReference type="KEGG" id="aplc:110979095"/>
<reference evidence="4" key="1">
    <citation type="submission" date="2025-08" db="UniProtKB">
        <authorList>
            <consortium name="RefSeq"/>
        </authorList>
    </citation>
    <scope>IDENTIFICATION</scope>
</reference>
<dbReference type="SUPFAM" id="SSF81383">
    <property type="entry name" value="F-box domain"/>
    <property type="match status" value="1"/>
</dbReference>
<dbReference type="GO" id="GO:1990756">
    <property type="term" value="F:ubiquitin-like ligase-substrate adaptor activity"/>
    <property type="evidence" value="ECO:0007669"/>
    <property type="project" value="TreeGrafter"/>
</dbReference>
<dbReference type="PROSITE" id="PS50181">
    <property type="entry name" value="FBOX"/>
    <property type="match status" value="1"/>
</dbReference>
<dbReference type="CDD" id="cd22110">
    <property type="entry name" value="F-box_FBXO42"/>
    <property type="match status" value="1"/>
</dbReference>
<dbReference type="OrthoDB" id="9973021at2759"/>
<dbReference type="InterPro" id="IPR052821">
    <property type="entry name" value="F-box_only_SRC"/>
</dbReference>
<dbReference type="Gene3D" id="2.120.10.80">
    <property type="entry name" value="Kelch-type beta propeller"/>
    <property type="match status" value="2"/>
</dbReference>